<proteinExistence type="predicted"/>
<evidence type="ECO:0000259" key="1">
    <source>
        <dbReference type="SMART" id="SM01321"/>
    </source>
</evidence>
<dbReference type="Proteomes" id="UP000262072">
    <property type="component" value="Unassembled WGS sequence"/>
</dbReference>
<reference evidence="2" key="1">
    <citation type="submission" date="2018-05" db="EMBL/GenBank/DDBJ databases">
        <authorList>
            <person name="Lanie J.A."/>
            <person name="Ng W.-L."/>
            <person name="Kazmierczak K.M."/>
            <person name="Andrzejewski T.M."/>
            <person name="Davidsen T.M."/>
            <person name="Wayne K.J."/>
            <person name="Tettelin H."/>
            <person name="Glass J.I."/>
            <person name="Rusch D."/>
            <person name="Podicherti R."/>
            <person name="Tsui H.-C.T."/>
            <person name="Winkler M.E."/>
        </authorList>
    </citation>
    <scope>NUCLEOTIDE SEQUENCE [LARGE SCALE GENOMIC DNA]</scope>
    <source>
        <strain evidence="2">Trichococcus ART11</strain>
    </source>
</reference>
<dbReference type="InterPro" id="IPR036515">
    <property type="entry name" value="Transposase_17_sf"/>
</dbReference>
<protein>
    <recommendedName>
        <fullName evidence="1">Transposase IS200-like domain-containing protein</fullName>
    </recommendedName>
</protein>
<evidence type="ECO:0000313" key="2">
    <source>
        <dbReference type="EMBL" id="SYZ80059.1"/>
    </source>
</evidence>
<name>A0A383TK91_9LACT</name>
<dbReference type="NCBIfam" id="NF033573">
    <property type="entry name" value="transpos_IS200"/>
    <property type="match status" value="1"/>
</dbReference>
<dbReference type="PANTHER" id="PTHR33360">
    <property type="entry name" value="TRANSPOSASE FOR INSERTION SEQUENCE ELEMENT IS200"/>
    <property type="match status" value="1"/>
</dbReference>
<dbReference type="Gene3D" id="3.30.70.1290">
    <property type="entry name" value="Transposase IS200-like"/>
    <property type="match status" value="1"/>
</dbReference>
<dbReference type="InterPro" id="IPR002686">
    <property type="entry name" value="Transposase_17"/>
</dbReference>
<dbReference type="SMART" id="SM01321">
    <property type="entry name" value="Y1_Tnp"/>
    <property type="match status" value="1"/>
</dbReference>
<dbReference type="GO" id="GO:0004803">
    <property type="term" value="F:transposase activity"/>
    <property type="evidence" value="ECO:0007669"/>
    <property type="project" value="InterPro"/>
</dbReference>
<dbReference type="PANTHER" id="PTHR33360:SF2">
    <property type="entry name" value="TRANSPOSASE FOR INSERTION SEQUENCE ELEMENT IS200"/>
    <property type="match status" value="1"/>
</dbReference>
<organism evidence="2">
    <name type="scientific">Trichococcus shcherbakoviae</name>
    <dbReference type="NCBI Taxonomy" id="2094020"/>
    <lineage>
        <taxon>Bacteria</taxon>
        <taxon>Bacillati</taxon>
        <taxon>Bacillota</taxon>
        <taxon>Bacilli</taxon>
        <taxon>Lactobacillales</taxon>
        <taxon>Carnobacteriaceae</taxon>
        <taxon>Trichococcus</taxon>
    </lineage>
</organism>
<dbReference type="GO" id="GO:0006313">
    <property type="term" value="P:DNA transposition"/>
    <property type="evidence" value="ECO:0007669"/>
    <property type="project" value="InterPro"/>
</dbReference>
<dbReference type="EMBL" id="UNRR01000043">
    <property type="protein sequence ID" value="SYZ80059.1"/>
    <property type="molecule type" value="Genomic_DNA"/>
</dbReference>
<accession>A0A383TK91</accession>
<dbReference type="SUPFAM" id="SSF143422">
    <property type="entry name" value="Transposase IS200-like"/>
    <property type="match status" value="1"/>
</dbReference>
<dbReference type="GO" id="GO:0003677">
    <property type="term" value="F:DNA binding"/>
    <property type="evidence" value="ECO:0007669"/>
    <property type="project" value="InterPro"/>
</dbReference>
<gene>
    <name evidence="2" type="ORF">TART1_2935</name>
</gene>
<dbReference type="Pfam" id="PF01797">
    <property type="entry name" value="Y1_Tnp"/>
    <property type="match status" value="1"/>
</dbReference>
<feature type="domain" description="Transposase IS200-like" evidence="1">
    <location>
        <begin position="49"/>
        <end position="166"/>
    </location>
</feature>
<sequence length="172" mass="19884">MGPDLPKERLISPCLSYGDIRRHLVVLYGCTIHNVYMKNKKYKSNNNIIYSCTYHVVWCPKYRRKVLVGPVAARLKELIVETCTALSVEIQEMEIMPDHVHLLLDIDPQFGVHKAVKRIKGTSSRVLRQEFKELTTKLPTLWSNSYFVSTVGGTPLEMMKQYIQSQKTSQRQ</sequence>
<dbReference type="AlphaFoldDB" id="A0A383TK91"/>